<dbReference type="HOGENOM" id="CLU_3239257_0_0_6"/>
<dbReference type="AlphaFoldDB" id="S5MUE8"/>
<evidence type="ECO:0000313" key="2">
    <source>
        <dbReference type="EMBL" id="AGR60356.1"/>
    </source>
</evidence>
<gene>
    <name evidence="2" type="ORF">A464_3172</name>
</gene>
<dbReference type="Proteomes" id="UP000015042">
    <property type="component" value="Chromosome"/>
</dbReference>
<dbReference type="EMBL" id="CP006608">
    <property type="protein sequence ID" value="AGR60356.1"/>
    <property type="molecule type" value="Genomic_DNA"/>
</dbReference>
<organism evidence="2 3">
    <name type="scientific">Salmonella bongori N268-08</name>
    <dbReference type="NCBI Taxonomy" id="1197719"/>
    <lineage>
        <taxon>Bacteria</taxon>
        <taxon>Pseudomonadati</taxon>
        <taxon>Pseudomonadota</taxon>
        <taxon>Gammaproteobacteria</taxon>
        <taxon>Enterobacterales</taxon>
        <taxon>Enterobacteriaceae</taxon>
        <taxon>Salmonella</taxon>
    </lineage>
</organism>
<accession>S5MUE8</accession>
<name>S5MUE8_SALBN</name>
<reference evidence="2 3" key="1">
    <citation type="submission" date="2013-07" db="EMBL/GenBank/DDBJ databases">
        <title>Genome sequence of Salmonella bongori N268-08 - a rare clinical isolate.</title>
        <authorList>
            <person name="Marti R."/>
            <person name="Hagens S."/>
            <person name="Loessner M.J."/>
            <person name="Klumpp J."/>
        </authorList>
    </citation>
    <scope>NUCLEOTIDE SEQUENCE [LARGE SCALE GENOMIC DNA]</scope>
    <source>
        <strain evidence="2 3">N268-08</strain>
    </source>
</reference>
<dbReference type="PATRIC" id="fig|1197719.3.peg.3164"/>
<feature type="region of interest" description="Disordered" evidence="1">
    <location>
        <begin position="23"/>
        <end position="43"/>
    </location>
</feature>
<protein>
    <submittedName>
        <fullName evidence="2">Molybdenum-binding periplasmic protein</fullName>
    </submittedName>
</protein>
<evidence type="ECO:0000256" key="1">
    <source>
        <dbReference type="SAM" id="MobiDB-lite"/>
    </source>
</evidence>
<sequence>MAEFQVDAVCEFGPAGLLRERIEASSGNTMPDDDMNTSSGIMV</sequence>
<dbReference type="KEGG" id="sbz:A464_3172"/>
<proteinExistence type="predicted"/>
<evidence type="ECO:0000313" key="3">
    <source>
        <dbReference type="Proteomes" id="UP000015042"/>
    </source>
</evidence>